<evidence type="ECO:0000256" key="4">
    <source>
        <dbReference type="ARBA" id="ARBA00022692"/>
    </source>
</evidence>
<name>A0ABV3DAI3_9ACTN</name>
<feature type="transmembrane region" description="Helical" evidence="9">
    <location>
        <begin position="156"/>
        <end position="175"/>
    </location>
</feature>
<feature type="transmembrane region" description="Helical" evidence="9">
    <location>
        <begin position="223"/>
        <end position="241"/>
    </location>
</feature>
<proteinExistence type="predicted"/>
<keyword evidence="7" id="KW-0046">Antibiotic resistance</keyword>
<evidence type="ECO:0000313" key="11">
    <source>
        <dbReference type="EMBL" id="MEU8132751.1"/>
    </source>
</evidence>
<feature type="transmembrane region" description="Helical" evidence="9">
    <location>
        <begin position="262"/>
        <end position="280"/>
    </location>
</feature>
<feature type="transmembrane region" description="Helical" evidence="9">
    <location>
        <begin position="70"/>
        <end position="89"/>
    </location>
</feature>
<evidence type="ECO:0000256" key="5">
    <source>
        <dbReference type="ARBA" id="ARBA00022989"/>
    </source>
</evidence>
<dbReference type="InterPro" id="IPR011701">
    <property type="entry name" value="MFS"/>
</dbReference>
<evidence type="ECO:0000256" key="3">
    <source>
        <dbReference type="ARBA" id="ARBA00022475"/>
    </source>
</evidence>
<keyword evidence="3" id="KW-1003">Cell membrane</keyword>
<evidence type="ECO:0000256" key="2">
    <source>
        <dbReference type="ARBA" id="ARBA00022448"/>
    </source>
</evidence>
<comment type="caution">
    <text evidence="11">The sequence shown here is derived from an EMBL/GenBank/DDBJ whole genome shotgun (WGS) entry which is preliminary data.</text>
</comment>
<protein>
    <submittedName>
        <fullName evidence="11">MDR family MFS transporter</fullName>
    </submittedName>
</protein>
<feature type="transmembrane region" description="Helical" evidence="9">
    <location>
        <begin position="388"/>
        <end position="409"/>
    </location>
</feature>
<keyword evidence="5 9" id="KW-1133">Transmembrane helix</keyword>
<feature type="transmembrane region" description="Helical" evidence="9">
    <location>
        <begin position="39"/>
        <end position="58"/>
    </location>
</feature>
<evidence type="ECO:0000256" key="8">
    <source>
        <dbReference type="SAM" id="MobiDB-lite"/>
    </source>
</evidence>
<evidence type="ECO:0000256" key="7">
    <source>
        <dbReference type="ARBA" id="ARBA00023251"/>
    </source>
</evidence>
<evidence type="ECO:0000256" key="6">
    <source>
        <dbReference type="ARBA" id="ARBA00023136"/>
    </source>
</evidence>
<evidence type="ECO:0000259" key="10">
    <source>
        <dbReference type="PROSITE" id="PS50850"/>
    </source>
</evidence>
<feature type="transmembrane region" description="Helical" evidence="9">
    <location>
        <begin position="95"/>
        <end position="116"/>
    </location>
</feature>
<feature type="transmembrane region" description="Helical" evidence="9">
    <location>
        <begin position="324"/>
        <end position="344"/>
    </location>
</feature>
<sequence length="476" mass="49090">MWRTAFTVIVGALAVVFDTTIVSVALNDLGTELDAPLSTIQWVSTGYLLAMFVTIPVAGWAQSRFGGKRLWIAALGVFLLGSLLCAVAWDAPSLIAFRVLQGIGGGVMMPLMMTLVMQATQGRNIGKVIAAISLPAALGPILGPVLGGVILHVADWRWLFLVNVPFCTVGAWLALRNLPADPPRGRAPFDVVGFLLVSPGVAAVIYGLSRTEGDAGFVSADVLRPLLGGLALVAAFTVWALRRPGGALIDLRLFRNGPTASASALGFLTGAALYGAMLLMPLYWQQVRGEDALGAGLLLIPQGVGTLVSRGFAGRAMDQYGPRVVAVVGFTVCCVGTVPFAFATDDTSNVLLLAALFVRGMGLGAAVIPLAGAAYSGLSREQIPDASVVTRVAQQVGGSVGTAVLAVVLQHTADGAKTPAELADGFDHAFWWAVAFTASAVPLCLLLPGRTPAGGAPGAARPVPDSPTKSESAGRS</sequence>
<feature type="transmembrane region" description="Helical" evidence="9">
    <location>
        <begin position="292"/>
        <end position="312"/>
    </location>
</feature>
<evidence type="ECO:0000256" key="1">
    <source>
        <dbReference type="ARBA" id="ARBA00004651"/>
    </source>
</evidence>
<dbReference type="Gene3D" id="1.20.1250.20">
    <property type="entry name" value="MFS general substrate transporter like domains"/>
    <property type="match status" value="2"/>
</dbReference>
<feature type="domain" description="Major facilitator superfamily (MFS) profile" evidence="10">
    <location>
        <begin position="4"/>
        <end position="452"/>
    </location>
</feature>
<dbReference type="CDD" id="cd17503">
    <property type="entry name" value="MFS_LmrB_MDR_like"/>
    <property type="match status" value="1"/>
</dbReference>
<keyword evidence="6 9" id="KW-0472">Membrane</keyword>
<accession>A0ABV3DAI3</accession>
<dbReference type="Pfam" id="PF07690">
    <property type="entry name" value="MFS_1"/>
    <property type="match status" value="1"/>
</dbReference>
<dbReference type="PANTHER" id="PTHR42718:SF46">
    <property type="entry name" value="BLR6921 PROTEIN"/>
    <property type="match status" value="1"/>
</dbReference>
<dbReference type="InterPro" id="IPR004638">
    <property type="entry name" value="EmrB-like"/>
</dbReference>
<reference evidence="11 12" key="1">
    <citation type="submission" date="2024-06" db="EMBL/GenBank/DDBJ databases">
        <title>The Natural Products Discovery Center: Release of the First 8490 Sequenced Strains for Exploring Actinobacteria Biosynthetic Diversity.</title>
        <authorList>
            <person name="Kalkreuter E."/>
            <person name="Kautsar S.A."/>
            <person name="Yang D."/>
            <person name="Bader C.D."/>
            <person name="Teijaro C.N."/>
            <person name="Fluegel L."/>
            <person name="Davis C.M."/>
            <person name="Simpson J.R."/>
            <person name="Lauterbach L."/>
            <person name="Steele A.D."/>
            <person name="Gui C."/>
            <person name="Meng S."/>
            <person name="Li G."/>
            <person name="Viehrig K."/>
            <person name="Ye F."/>
            <person name="Su P."/>
            <person name="Kiefer A.F."/>
            <person name="Nichols A."/>
            <person name="Cepeda A.J."/>
            <person name="Yan W."/>
            <person name="Fan B."/>
            <person name="Jiang Y."/>
            <person name="Adhikari A."/>
            <person name="Zheng C.-J."/>
            <person name="Schuster L."/>
            <person name="Cowan T.M."/>
            <person name="Smanski M.J."/>
            <person name="Chevrette M.G."/>
            <person name="De Carvalho L.P.S."/>
            <person name="Shen B."/>
        </authorList>
    </citation>
    <scope>NUCLEOTIDE SEQUENCE [LARGE SCALE GENOMIC DNA]</scope>
    <source>
        <strain evidence="11 12">NPDC048946</strain>
    </source>
</reference>
<dbReference type="PROSITE" id="PS50850">
    <property type="entry name" value="MFS"/>
    <property type="match status" value="1"/>
</dbReference>
<dbReference type="NCBIfam" id="TIGR00711">
    <property type="entry name" value="efflux_EmrB"/>
    <property type="match status" value="1"/>
</dbReference>
<keyword evidence="2" id="KW-0813">Transport</keyword>
<feature type="transmembrane region" description="Helical" evidence="9">
    <location>
        <begin position="429"/>
        <end position="447"/>
    </location>
</feature>
<feature type="compositionally biased region" description="Polar residues" evidence="8">
    <location>
        <begin position="467"/>
        <end position="476"/>
    </location>
</feature>
<evidence type="ECO:0000313" key="12">
    <source>
        <dbReference type="Proteomes" id="UP001551482"/>
    </source>
</evidence>
<organism evidence="11 12">
    <name type="scientific">Streptodolium elevatio</name>
    <dbReference type="NCBI Taxonomy" id="3157996"/>
    <lineage>
        <taxon>Bacteria</taxon>
        <taxon>Bacillati</taxon>
        <taxon>Actinomycetota</taxon>
        <taxon>Actinomycetes</taxon>
        <taxon>Kitasatosporales</taxon>
        <taxon>Streptomycetaceae</taxon>
        <taxon>Streptodolium</taxon>
    </lineage>
</organism>
<dbReference type="SUPFAM" id="SSF103473">
    <property type="entry name" value="MFS general substrate transporter"/>
    <property type="match status" value="1"/>
</dbReference>
<dbReference type="PANTHER" id="PTHR42718">
    <property type="entry name" value="MAJOR FACILITATOR SUPERFAMILY MULTIDRUG TRANSPORTER MFSC"/>
    <property type="match status" value="1"/>
</dbReference>
<comment type="subcellular location">
    <subcellularLocation>
        <location evidence="1">Cell membrane</location>
        <topology evidence="1">Multi-pass membrane protein</topology>
    </subcellularLocation>
</comment>
<keyword evidence="12" id="KW-1185">Reference proteome</keyword>
<feature type="compositionally biased region" description="Low complexity" evidence="8">
    <location>
        <begin position="453"/>
        <end position="462"/>
    </location>
</feature>
<keyword evidence="4 9" id="KW-0812">Transmembrane</keyword>
<dbReference type="InterPro" id="IPR020846">
    <property type="entry name" value="MFS_dom"/>
</dbReference>
<feature type="transmembrane region" description="Helical" evidence="9">
    <location>
        <begin position="128"/>
        <end position="150"/>
    </location>
</feature>
<gene>
    <name evidence="11" type="ORF">AB0C36_04500</name>
</gene>
<feature type="transmembrane region" description="Helical" evidence="9">
    <location>
        <begin position="350"/>
        <end position="376"/>
    </location>
</feature>
<dbReference type="EMBL" id="JBEZFP010000007">
    <property type="protein sequence ID" value="MEU8132751.1"/>
    <property type="molecule type" value="Genomic_DNA"/>
</dbReference>
<dbReference type="Proteomes" id="UP001551482">
    <property type="component" value="Unassembled WGS sequence"/>
</dbReference>
<feature type="transmembrane region" description="Helical" evidence="9">
    <location>
        <begin position="187"/>
        <end position="208"/>
    </location>
</feature>
<evidence type="ECO:0000256" key="9">
    <source>
        <dbReference type="SAM" id="Phobius"/>
    </source>
</evidence>
<feature type="region of interest" description="Disordered" evidence="8">
    <location>
        <begin position="453"/>
        <end position="476"/>
    </location>
</feature>
<dbReference type="InterPro" id="IPR036259">
    <property type="entry name" value="MFS_trans_sf"/>
</dbReference>